<evidence type="ECO:0000313" key="3">
    <source>
        <dbReference type="Proteomes" id="UP001486565"/>
    </source>
</evidence>
<dbReference type="Proteomes" id="UP001486565">
    <property type="component" value="Chromosome"/>
</dbReference>
<proteinExistence type="predicted"/>
<evidence type="ECO:0000259" key="1">
    <source>
        <dbReference type="Pfam" id="PF17836"/>
    </source>
</evidence>
<dbReference type="SUPFAM" id="SSF51161">
    <property type="entry name" value="Trimeric LpxA-like enzymes"/>
    <property type="match status" value="1"/>
</dbReference>
<dbReference type="Gene3D" id="3.40.50.20">
    <property type="match status" value="1"/>
</dbReference>
<dbReference type="PANTHER" id="PTHR43300">
    <property type="entry name" value="ACETYLTRANSFERASE"/>
    <property type="match status" value="1"/>
</dbReference>
<dbReference type="InterPro" id="IPR050179">
    <property type="entry name" value="Trans_hexapeptide_repeat"/>
</dbReference>
<dbReference type="NCBIfam" id="TIGR03570">
    <property type="entry name" value="NeuD_NnaD"/>
    <property type="match status" value="1"/>
</dbReference>
<gene>
    <name evidence="2" type="ORF">QBE51_05010</name>
</gene>
<dbReference type="RefSeq" id="WP_341877846.1">
    <property type="nucleotide sequence ID" value="NZ_CP121687.1"/>
</dbReference>
<dbReference type="Gene3D" id="2.160.10.10">
    <property type="entry name" value="Hexapeptide repeat proteins"/>
    <property type="match status" value="1"/>
</dbReference>
<keyword evidence="3" id="KW-1185">Reference proteome</keyword>
<name>A0ABZ2Y8F0_9FIRM</name>
<organism evidence="2 3">
    <name type="scientific">Defluviitalea saccharophila</name>
    <dbReference type="NCBI Taxonomy" id="879970"/>
    <lineage>
        <taxon>Bacteria</taxon>
        <taxon>Bacillati</taxon>
        <taxon>Bacillota</taxon>
        <taxon>Clostridia</taxon>
        <taxon>Lachnospirales</taxon>
        <taxon>Defluviitaleaceae</taxon>
        <taxon>Defluviitalea</taxon>
    </lineage>
</organism>
<evidence type="ECO:0000313" key="2">
    <source>
        <dbReference type="EMBL" id="WZL70886.1"/>
    </source>
</evidence>
<dbReference type="InterPro" id="IPR020019">
    <property type="entry name" value="AcTrfase_PglD-like"/>
</dbReference>
<dbReference type="Pfam" id="PF17836">
    <property type="entry name" value="PglD_N"/>
    <property type="match status" value="1"/>
</dbReference>
<dbReference type="EMBL" id="CP121687">
    <property type="protein sequence ID" value="WZL70886.1"/>
    <property type="molecule type" value="Genomic_DNA"/>
</dbReference>
<dbReference type="CDD" id="cd03360">
    <property type="entry name" value="LbH_AT_putative"/>
    <property type="match status" value="1"/>
</dbReference>
<reference evidence="2 3" key="1">
    <citation type="submission" date="2023-03" db="EMBL/GenBank/DDBJ databases">
        <title>Novel Species.</title>
        <authorList>
            <person name="Ma S."/>
        </authorList>
    </citation>
    <scope>NUCLEOTIDE SEQUENCE [LARGE SCALE GENOMIC DNA]</scope>
    <source>
        <strain evidence="2 3">LIND6LT2</strain>
    </source>
</reference>
<sequence>MKKLVIVGAGGLGREVARYIKDINQMHPSYELIGFIDSDPGKKGIEYFGVPVLGDFDILSTLAEPYEKLYGFCAVAKPSIKSRLILQMKEHNLDMINIIHPTAYISPEVQIGEGVLISPYCVLTTNIIIGNYVHINPQCGIGHDTTIADYSTLYWNVNVSGNVTIEERVEIGSKAFIKQGLTVQKESVIGAGAVVIQSVESGITAAGVPAREIFHKERLTNET</sequence>
<feature type="domain" description="PglD N-terminal" evidence="1">
    <location>
        <begin position="3"/>
        <end position="85"/>
    </location>
</feature>
<accession>A0ABZ2Y8F0</accession>
<protein>
    <submittedName>
        <fullName evidence="2">Acetyltransferase</fullName>
    </submittedName>
</protein>
<dbReference type="PANTHER" id="PTHR43300:SF7">
    <property type="entry name" value="UDP-N-ACETYLBACILLOSAMINE N-ACETYLTRANSFERASE"/>
    <property type="match status" value="1"/>
</dbReference>
<dbReference type="InterPro" id="IPR011004">
    <property type="entry name" value="Trimer_LpxA-like_sf"/>
</dbReference>
<dbReference type="InterPro" id="IPR041561">
    <property type="entry name" value="PglD_N"/>
</dbReference>